<name>A0ABP1RML3_9HEXA</name>
<gene>
    <name evidence="2" type="ORF">ODALV1_LOCUS23919</name>
</gene>
<evidence type="ECO:0000313" key="2">
    <source>
        <dbReference type="EMBL" id="CAL8130859.1"/>
    </source>
</evidence>
<keyword evidence="3" id="KW-1185">Reference proteome</keyword>
<sequence>MLTEKFKNLIRYRLAITKYSFCAVNYWDLASDQCVNTISISYWNWVLCYYCGIAAIPLLLALIYFHMTSTMQDEHEEINIYKNLGMTFMMLETGILIFCSLVVSILKQLKVEVCAFYNACFKLDSQLKVGIKNSSENGSALLNNAMKSCIPYEYLLALVVLGTSVAPVIMAVFMFHPSDPMHILLEDVFELKVTPSSPLIVILSVLYGLGVFAMSNTFSTYIFDFMLAITSCCLWLKAILPTAKESVGVYTTTKLGALDCHHIA</sequence>
<keyword evidence="1" id="KW-0812">Transmembrane</keyword>
<feature type="transmembrane region" description="Helical" evidence="1">
    <location>
        <begin position="154"/>
        <end position="176"/>
    </location>
</feature>
<feature type="transmembrane region" description="Helical" evidence="1">
    <location>
        <begin position="87"/>
        <end position="106"/>
    </location>
</feature>
<feature type="transmembrane region" description="Helical" evidence="1">
    <location>
        <begin position="196"/>
        <end position="214"/>
    </location>
</feature>
<organism evidence="2 3">
    <name type="scientific">Orchesella dallaii</name>
    <dbReference type="NCBI Taxonomy" id="48710"/>
    <lineage>
        <taxon>Eukaryota</taxon>
        <taxon>Metazoa</taxon>
        <taxon>Ecdysozoa</taxon>
        <taxon>Arthropoda</taxon>
        <taxon>Hexapoda</taxon>
        <taxon>Collembola</taxon>
        <taxon>Entomobryomorpha</taxon>
        <taxon>Entomobryoidea</taxon>
        <taxon>Orchesellidae</taxon>
        <taxon>Orchesellinae</taxon>
        <taxon>Orchesella</taxon>
    </lineage>
</organism>
<evidence type="ECO:0000313" key="3">
    <source>
        <dbReference type="Proteomes" id="UP001642540"/>
    </source>
</evidence>
<reference evidence="2 3" key="1">
    <citation type="submission" date="2024-08" db="EMBL/GenBank/DDBJ databases">
        <authorList>
            <person name="Cucini C."/>
            <person name="Frati F."/>
        </authorList>
    </citation>
    <scope>NUCLEOTIDE SEQUENCE [LARGE SCALE GENOMIC DNA]</scope>
</reference>
<accession>A0ABP1RML3</accession>
<comment type="caution">
    <text evidence="2">The sequence shown here is derived from an EMBL/GenBank/DDBJ whole genome shotgun (WGS) entry which is preliminary data.</text>
</comment>
<proteinExistence type="predicted"/>
<dbReference type="Proteomes" id="UP001642540">
    <property type="component" value="Unassembled WGS sequence"/>
</dbReference>
<evidence type="ECO:0000256" key="1">
    <source>
        <dbReference type="SAM" id="Phobius"/>
    </source>
</evidence>
<keyword evidence="1" id="KW-0472">Membrane</keyword>
<protein>
    <submittedName>
        <fullName evidence="2">Uncharacterized protein</fullName>
    </submittedName>
</protein>
<dbReference type="EMBL" id="CAXLJM020000085">
    <property type="protein sequence ID" value="CAL8130859.1"/>
    <property type="molecule type" value="Genomic_DNA"/>
</dbReference>
<feature type="transmembrane region" description="Helical" evidence="1">
    <location>
        <begin position="47"/>
        <end position="67"/>
    </location>
</feature>
<keyword evidence="1" id="KW-1133">Transmembrane helix</keyword>